<sequence>MRASLFLASATLASASRLECVQTRSWELANAATCGGESSLHWCFSQLPLSVVAEALPQELERCLQSAGCTAVESQAEVFWLLQQCDDTPSNDLRLSRRRSPELDDPSLVAAAKEPLVGARAAVPAAAHTAVNARRQDDTDAAATTTTNGDTKASPSPCFTDSTSAYTTCPIVSGKKQSCVPTQNITPVCRDGLICRSNRSGDPSCMYKQSSLGIAGIIIAVIFATAIAVSIGAICFMCCRERREHGRIERAAEAARIAKEAKTGATVAAKRPGHNVTAAAAPPSVEGQPLMYQTGPSSPGAHQQAFPQQYPSQFPQQGQPQGYGGAPNPFVDNDAQDAHPLR</sequence>
<evidence type="ECO:0000256" key="2">
    <source>
        <dbReference type="SAM" id="Phobius"/>
    </source>
</evidence>
<comment type="caution">
    <text evidence="4">The sequence shown here is derived from an EMBL/GenBank/DDBJ whole genome shotgun (WGS) entry which is preliminary data.</text>
</comment>
<evidence type="ECO:0000256" key="1">
    <source>
        <dbReference type="SAM" id="MobiDB-lite"/>
    </source>
</evidence>
<gene>
    <name evidence="4" type="ORF">BT67DRAFT_212056</name>
</gene>
<feature type="chain" id="PRO_5042827377" evidence="3">
    <location>
        <begin position="16"/>
        <end position="342"/>
    </location>
</feature>
<feature type="compositionally biased region" description="Low complexity" evidence="1">
    <location>
        <begin position="303"/>
        <end position="320"/>
    </location>
</feature>
<keyword evidence="2" id="KW-0812">Transmembrane</keyword>
<evidence type="ECO:0000313" key="5">
    <source>
        <dbReference type="Proteomes" id="UP001304895"/>
    </source>
</evidence>
<dbReference type="AlphaFoldDB" id="A0AAN6UDF0"/>
<evidence type="ECO:0000313" key="4">
    <source>
        <dbReference type="EMBL" id="KAK4130649.1"/>
    </source>
</evidence>
<reference evidence="4" key="1">
    <citation type="journal article" date="2023" name="Mol. Phylogenet. Evol.">
        <title>Genome-scale phylogeny and comparative genomics of the fungal order Sordariales.</title>
        <authorList>
            <person name="Hensen N."/>
            <person name="Bonometti L."/>
            <person name="Westerberg I."/>
            <person name="Brannstrom I.O."/>
            <person name="Guillou S."/>
            <person name="Cros-Aarteil S."/>
            <person name="Calhoun S."/>
            <person name="Haridas S."/>
            <person name="Kuo A."/>
            <person name="Mondo S."/>
            <person name="Pangilinan J."/>
            <person name="Riley R."/>
            <person name="LaButti K."/>
            <person name="Andreopoulos B."/>
            <person name="Lipzen A."/>
            <person name="Chen C."/>
            <person name="Yan M."/>
            <person name="Daum C."/>
            <person name="Ng V."/>
            <person name="Clum A."/>
            <person name="Steindorff A."/>
            <person name="Ohm R.A."/>
            <person name="Martin F."/>
            <person name="Silar P."/>
            <person name="Natvig D.O."/>
            <person name="Lalanne C."/>
            <person name="Gautier V."/>
            <person name="Ament-Velasquez S.L."/>
            <person name="Kruys A."/>
            <person name="Hutchinson M.I."/>
            <person name="Powell A.J."/>
            <person name="Barry K."/>
            <person name="Miller A.N."/>
            <person name="Grigoriev I.V."/>
            <person name="Debuchy R."/>
            <person name="Gladieux P."/>
            <person name="Hiltunen Thoren M."/>
            <person name="Johannesson H."/>
        </authorList>
    </citation>
    <scope>NUCLEOTIDE SEQUENCE</scope>
    <source>
        <strain evidence="4">CBS 123565</strain>
    </source>
</reference>
<keyword evidence="3" id="KW-0732">Signal</keyword>
<feature type="region of interest" description="Disordered" evidence="1">
    <location>
        <begin position="130"/>
        <end position="156"/>
    </location>
</feature>
<keyword evidence="2" id="KW-1133">Transmembrane helix</keyword>
<name>A0AAN6UDF0_9PEZI</name>
<feature type="transmembrane region" description="Helical" evidence="2">
    <location>
        <begin position="212"/>
        <end position="239"/>
    </location>
</feature>
<accession>A0AAN6UDF0</accession>
<feature type="region of interest" description="Disordered" evidence="1">
    <location>
        <begin position="265"/>
        <end position="342"/>
    </location>
</feature>
<keyword evidence="2" id="KW-0472">Membrane</keyword>
<proteinExistence type="predicted"/>
<dbReference type="Proteomes" id="UP001304895">
    <property type="component" value="Unassembled WGS sequence"/>
</dbReference>
<dbReference type="EMBL" id="MU853433">
    <property type="protein sequence ID" value="KAK4130649.1"/>
    <property type="molecule type" value="Genomic_DNA"/>
</dbReference>
<feature type="compositionally biased region" description="Low complexity" evidence="1">
    <location>
        <begin position="141"/>
        <end position="153"/>
    </location>
</feature>
<organism evidence="4 5">
    <name type="scientific">Trichocladium antarcticum</name>
    <dbReference type="NCBI Taxonomy" id="1450529"/>
    <lineage>
        <taxon>Eukaryota</taxon>
        <taxon>Fungi</taxon>
        <taxon>Dikarya</taxon>
        <taxon>Ascomycota</taxon>
        <taxon>Pezizomycotina</taxon>
        <taxon>Sordariomycetes</taxon>
        <taxon>Sordariomycetidae</taxon>
        <taxon>Sordariales</taxon>
        <taxon>Chaetomiaceae</taxon>
        <taxon>Trichocladium</taxon>
    </lineage>
</organism>
<evidence type="ECO:0000256" key="3">
    <source>
        <dbReference type="SAM" id="SignalP"/>
    </source>
</evidence>
<protein>
    <submittedName>
        <fullName evidence="4">Uncharacterized protein</fullName>
    </submittedName>
</protein>
<feature type="signal peptide" evidence="3">
    <location>
        <begin position="1"/>
        <end position="15"/>
    </location>
</feature>
<reference evidence="4" key="2">
    <citation type="submission" date="2023-05" db="EMBL/GenBank/DDBJ databases">
        <authorList>
            <consortium name="Lawrence Berkeley National Laboratory"/>
            <person name="Steindorff A."/>
            <person name="Hensen N."/>
            <person name="Bonometti L."/>
            <person name="Westerberg I."/>
            <person name="Brannstrom I.O."/>
            <person name="Guillou S."/>
            <person name="Cros-Aarteil S."/>
            <person name="Calhoun S."/>
            <person name="Haridas S."/>
            <person name="Kuo A."/>
            <person name="Mondo S."/>
            <person name="Pangilinan J."/>
            <person name="Riley R."/>
            <person name="Labutti K."/>
            <person name="Andreopoulos B."/>
            <person name="Lipzen A."/>
            <person name="Chen C."/>
            <person name="Yanf M."/>
            <person name="Daum C."/>
            <person name="Ng V."/>
            <person name="Clum A."/>
            <person name="Ohm R."/>
            <person name="Martin F."/>
            <person name="Silar P."/>
            <person name="Natvig D."/>
            <person name="Lalanne C."/>
            <person name="Gautier V."/>
            <person name="Ament-Velasquez S.L."/>
            <person name="Kruys A."/>
            <person name="Hutchinson M.I."/>
            <person name="Powell A.J."/>
            <person name="Barry K."/>
            <person name="Miller A.N."/>
            <person name="Grigoriev I.V."/>
            <person name="Debuchy R."/>
            <person name="Gladieux P."/>
            <person name="Thoren M.H."/>
            <person name="Johannesson H."/>
        </authorList>
    </citation>
    <scope>NUCLEOTIDE SEQUENCE</scope>
    <source>
        <strain evidence="4">CBS 123565</strain>
    </source>
</reference>
<keyword evidence="5" id="KW-1185">Reference proteome</keyword>